<evidence type="ECO:0008006" key="3">
    <source>
        <dbReference type="Google" id="ProtNLM"/>
    </source>
</evidence>
<dbReference type="OrthoDB" id="2544694at2759"/>
<dbReference type="AlphaFoldDB" id="A0A517LHS7"/>
<dbReference type="STRING" id="50376.A0A517LHS7"/>
<keyword evidence="2" id="KW-1185">Reference proteome</keyword>
<organism evidence="1 2">
    <name type="scientific">Venturia effusa</name>
    <dbReference type="NCBI Taxonomy" id="50376"/>
    <lineage>
        <taxon>Eukaryota</taxon>
        <taxon>Fungi</taxon>
        <taxon>Dikarya</taxon>
        <taxon>Ascomycota</taxon>
        <taxon>Pezizomycotina</taxon>
        <taxon>Dothideomycetes</taxon>
        <taxon>Pleosporomycetidae</taxon>
        <taxon>Venturiales</taxon>
        <taxon>Venturiaceae</taxon>
        <taxon>Venturia</taxon>
    </lineage>
</organism>
<sequence length="156" mass="17435">MAPKLEKCFTMRAYLGKHDTVTLNTPGDATTKVILPLEIGWVEGSGLKADLMPGGSDWNSVSGPTFTPTKKVTLHCSRRSDSQRVFLGLVQTAVLSWSPEAKTTQFGDHTWFSQPIMETSDPAFKWVESTMFVGEGRFVVEERRTAVEYEIYKVVK</sequence>
<protein>
    <recommendedName>
        <fullName evidence="3">DUF3237 domain-containing protein</fullName>
    </recommendedName>
</protein>
<evidence type="ECO:0000313" key="2">
    <source>
        <dbReference type="Proteomes" id="UP000316270"/>
    </source>
</evidence>
<dbReference type="EMBL" id="CP042196">
    <property type="protein sequence ID" value="QDS75188.1"/>
    <property type="molecule type" value="Genomic_DNA"/>
</dbReference>
<gene>
    <name evidence="1" type="ORF">FKW77_008591</name>
</gene>
<dbReference type="Gene3D" id="2.40.160.20">
    <property type="match status" value="1"/>
</dbReference>
<evidence type="ECO:0000313" key="1">
    <source>
        <dbReference type="EMBL" id="QDS75188.1"/>
    </source>
</evidence>
<accession>A0A517LHS7</accession>
<proteinExistence type="predicted"/>
<reference evidence="1 2" key="1">
    <citation type="submission" date="2019-07" db="EMBL/GenBank/DDBJ databases">
        <title>Finished genome of Venturia effusa.</title>
        <authorList>
            <person name="Young C.A."/>
            <person name="Cox M.P."/>
            <person name="Ganley A.R.D."/>
            <person name="David W.J."/>
        </authorList>
    </citation>
    <scope>NUCLEOTIDE SEQUENCE [LARGE SCALE GENOMIC DNA]</scope>
    <source>
        <strain evidence="2">albino</strain>
    </source>
</reference>
<dbReference type="Proteomes" id="UP000316270">
    <property type="component" value="Chromosome 12"/>
</dbReference>
<dbReference type="Pfam" id="PF11578">
    <property type="entry name" value="DUF3237"/>
    <property type="match status" value="1"/>
</dbReference>
<name>A0A517LHS7_9PEZI</name>